<evidence type="ECO:0000256" key="2">
    <source>
        <dbReference type="ARBA" id="ARBA00022723"/>
    </source>
</evidence>
<comment type="caution">
    <text evidence="5">The sequence shown here is derived from an EMBL/GenBank/DDBJ whole genome shotgun (WGS) entry which is preliminary data.</text>
</comment>
<evidence type="ECO:0000313" key="6">
    <source>
        <dbReference type="Proteomes" id="UP001200034"/>
    </source>
</evidence>
<dbReference type="AlphaFoldDB" id="A0AAD4K4F6"/>
<name>A0AAD4K4F6_9MUSC</name>
<feature type="domain" description="DDE Tnp4" evidence="4">
    <location>
        <begin position="236"/>
        <end position="368"/>
    </location>
</feature>
<dbReference type="Proteomes" id="UP001200034">
    <property type="component" value="Unassembled WGS sequence"/>
</dbReference>
<evidence type="ECO:0000313" key="5">
    <source>
        <dbReference type="EMBL" id="KAH8372191.1"/>
    </source>
</evidence>
<comment type="cofactor">
    <cofactor evidence="1">
        <name>a divalent metal cation</name>
        <dbReference type="ChEBI" id="CHEBI:60240"/>
    </cofactor>
</comment>
<sequence length="425" mass="48631">MEERAVLANIATIITKDLLVDDSSKHNNSGGFSNNFALLEGSDDDEAEIFALMQRKRAGSKNAGGGKQGKQTKTLKRKQVDEIPKESKSRKTNKLEWKYAELNLLHRYVDAQFESFLHMRKLTYLKIQQALQETLDRNILPGFPTPQTTLGLALWKLSTDEHFEEIARKFQYPWSLCQQVVRSFWHIISDNYESFIKWPNSLETQQSTLQGFQNVPQLSCFQELFGIIVLKRVDIFMECEHAEVAVVLQLICNAENKIIDCYVELEQDYSFEESPIGQTLALNPRTMPSGSYLIGSSRFPLKSYLIRPIEAECFRKDSIFNKLLEPAFQLAENVLDSLARRFQTLYALEARDLNEVRLIVESICAMHNLCVDYEDDYLEMSSGGAQQKFRWGGVISGRQGSEKDAKGLRRRVELIDALVNTDEGD</sequence>
<evidence type="ECO:0000256" key="3">
    <source>
        <dbReference type="SAM" id="MobiDB-lite"/>
    </source>
</evidence>
<accession>A0AAD4K4F6</accession>
<evidence type="ECO:0000256" key="1">
    <source>
        <dbReference type="ARBA" id="ARBA00001968"/>
    </source>
</evidence>
<organism evidence="5 6">
    <name type="scientific">Drosophila rubida</name>
    <dbReference type="NCBI Taxonomy" id="30044"/>
    <lineage>
        <taxon>Eukaryota</taxon>
        <taxon>Metazoa</taxon>
        <taxon>Ecdysozoa</taxon>
        <taxon>Arthropoda</taxon>
        <taxon>Hexapoda</taxon>
        <taxon>Insecta</taxon>
        <taxon>Pterygota</taxon>
        <taxon>Neoptera</taxon>
        <taxon>Endopterygota</taxon>
        <taxon>Diptera</taxon>
        <taxon>Brachycera</taxon>
        <taxon>Muscomorpha</taxon>
        <taxon>Ephydroidea</taxon>
        <taxon>Drosophilidae</taxon>
        <taxon>Drosophila</taxon>
    </lineage>
</organism>
<protein>
    <recommendedName>
        <fullName evidence="4">DDE Tnp4 domain-containing protein</fullName>
    </recommendedName>
</protein>
<evidence type="ECO:0000259" key="4">
    <source>
        <dbReference type="Pfam" id="PF13359"/>
    </source>
</evidence>
<reference evidence="5" key="1">
    <citation type="journal article" date="2021" name="Mol. Ecol. Resour.">
        <title>Phylogenomic analyses of the genus Drosophila reveals genomic signals of climate adaptation.</title>
        <authorList>
            <person name="Li F."/>
            <person name="Rane R.V."/>
            <person name="Luria V."/>
            <person name="Xiong Z."/>
            <person name="Chen J."/>
            <person name="Li Z."/>
            <person name="Catullo R.A."/>
            <person name="Griffin P.C."/>
            <person name="Schiffer M."/>
            <person name="Pearce S."/>
            <person name="Lee S.F."/>
            <person name="McElroy K."/>
            <person name="Stocker A."/>
            <person name="Shirriffs J."/>
            <person name="Cockerell F."/>
            <person name="Coppin C."/>
            <person name="Sgro C.M."/>
            <person name="Karger A."/>
            <person name="Cain J.W."/>
            <person name="Weber J.A."/>
            <person name="Santpere G."/>
            <person name="Kirschner M.W."/>
            <person name="Hoffmann A.A."/>
            <person name="Oakeshott J.G."/>
            <person name="Zhang G."/>
        </authorList>
    </citation>
    <scope>NUCLEOTIDE SEQUENCE</scope>
    <source>
        <strain evidence="5">BGI-SZ-2011g</strain>
    </source>
</reference>
<dbReference type="InterPro" id="IPR027806">
    <property type="entry name" value="HARBI1_dom"/>
</dbReference>
<gene>
    <name evidence="5" type="ORF">KR093_010545</name>
</gene>
<keyword evidence="6" id="KW-1185">Reference proteome</keyword>
<dbReference type="Pfam" id="PF13359">
    <property type="entry name" value="DDE_Tnp_4"/>
    <property type="match status" value="1"/>
</dbReference>
<feature type="compositionally biased region" description="Basic and acidic residues" evidence="3">
    <location>
        <begin position="78"/>
        <end position="87"/>
    </location>
</feature>
<feature type="region of interest" description="Disordered" evidence="3">
    <location>
        <begin position="57"/>
        <end position="87"/>
    </location>
</feature>
<dbReference type="GO" id="GO:0046872">
    <property type="term" value="F:metal ion binding"/>
    <property type="evidence" value="ECO:0007669"/>
    <property type="project" value="UniProtKB-KW"/>
</dbReference>
<dbReference type="EMBL" id="JAJJHW010002585">
    <property type="protein sequence ID" value="KAH8372191.1"/>
    <property type="molecule type" value="Genomic_DNA"/>
</dbReference>
<proteinExistence type="predicted"/>
<keyword evidence="2" id="KW-0479">Metal-binding</keyword>